<reference evidence="1" key="1">
    <citation type="journal article" date="2020" name="Nat. Commun.">
        <title>Large-scale genome sequencing of mycorrhizal fungi provides insights into the early evolution of symbiotic traits.</title>
        <authorList>
            <person name="Miyauchi S."/>
            <person name="Kiss E."/>
            <person name="Kuo A."/>
            <person name="Drula E."/>
            <person name="Kohler A."/>
            <person name="Sanchez-Garcia M."/>
            <person name="Morin E."/>
            <person name="Andreopoulos B."/>
            <person name="Barry K.W."/>
            <person name="Bonito G."/>
            <person name="Buee M."/>
            <person name="Carver A."/>
            <person name="Chen C."/>
            <person name="Cichocki N."/>
            <person name="Clum A."/>
            <person name="Culley D."/>
            <person name="Crous P.W."/>
            <person name="Fauchery L."/>
            <person name="Girlanda M."/>
            <person name="Hayes R.D."/>
            <person name="Keri Z."/>
            <person name="LaButti K."/>
            <person name="Lipzen A."/>
            <person name="Lombard V."/>
            <person name="Magnuson J."/>
            <person name="Maillard F."/>
            <person name="Murat C."/>
            <person name="Nolan M."/>
            <person name="Ohm R.A."/>
            <person name="Pangilinan J."/>
            <person name="Pereira M.F."/>
            <person name="Perotto S."/>
            <person name="Peter M."/>
            <person name="Pfister S."/>
            <person name="Riley R."/>
            <person name="Sitrit Y."/>
            <person name="Stielow J.B."/>
            <person name="Szollosi G."/>
            <person name="Zifcakova L."/>
            <person name="Stursova M."/>
            <person name="Spatafora J.W."/>
            <person name="Tedersoo L."/>
            <person name="Vaario L.M."/>
            <person name="Yamada A."/>
            <person name="Yan M."/>
            <person name="Wang P."/>
            <person name="Xu J."/>
            <person name="Bruns T."/>
            <person name="Baldrian P."/>
            <person name="Vilgalys R."/>
            <person name="Dunand C."/>
            <person name="Henrissat B."/>
            <person name="Grigoriev I.V."/>
            <person name="Hibbett D."/>
            <person name="Nagy L.G."/>
            <person name="Martin F.M."/>
        </authorList>
    </citation>
    <scope>NUCLEOTIDE SEQUENCE</scope>
    <source>
        <strain evidence="1">UP504</strain>
    </source>
</reference>
<keyword evidence="2" id="KW-1185">Reference proteome</keyword>
<accession>A0A9P6AYT0</accession>
<evidence type="ECO:0000313" key="2">
    <source>
        <dbReference type="Proteomes" id="UP000886523"/>
    </source>
</evidence>
<gene>
    <name evidence="1" type="ORF">BS47DRAFT_876525</name>
</gene>
<protein>
    <submittedName>
        <fullName evidence="1">Uncharacterized protein</fullName>
    </submittedName>
</protein>
<proteinExistence type="predicted"/>
<name>A0A9P6AYT0_9AGAM</name>
<evidence type="ECO:0000313" key="1">
    <source>
        <dbReference type="EMBL" id="KAF9514511.1"/>
    </source>
</evidence>
<organism evidence="1 2">
    <name type="scientific">Hydnum rufescens UP504</name>
    <dbReference type="NCBI Taxonomy" id="1448309"/>
    <lineage>
        <taxon>Eukaryota</taxon>
        <taxon>Fungi</taxon>
        <taxon>Dikarya</taxon>
        <taxon>Basidiomycota</taxon>
        <taxon>Agaricomycotina</taxon>
        <taxon>Agaricomycetes</taxon>
        <taxon>Cantharellales</taxon>
        <taxon>Hydnaceae</taxon>
        <taxon>Hydnum</taxon>
    </lineage>
</organism>
<dbReference type="Gene3D" id="3.60.21.10">
    <property type="match status" value="1"/>
</dbReference>
<dbReference type="Proteomes" id="UP000886523">
    <property type="component" value="Unassembled WGS sequence"/>
</dbReference>
<dbReference type="EMBL" id="MU128960">
    <property type="protein sequence ID" value="KAF9514511.1"/>
    <property type="molecule type" value="Genomic_DNA"/>
</dbReference>
<comment type="caution">
    <text evidence="1">The sequence shown here is derived from an EMBL/GenBank/DDBJ whole genome shotgun (WGS) entry which is preliminary data.</text>
</comment>
<dbReference type="InterPro" id="IPR029052">
    <property type="entry name" value="Metallo-depent_PP-like"/>
</dbReference>
<sequence length="98" mass="11011">MFKRGEVRRPNVGLEDVEKARALMTGPKAISSGLRYLQYQHTSIPSPPWNVYGSPGTPFFSAGAFQYFGRTASKGNVRKPAFYFKASCRISVYLSQQR</sequence>
<dbReference type="AlphaFoldDB" id="A0A9P6AYT0"/>